<evidence type="ECO:0000256" key="1">
    <source>
        <dbReference type="SAM" id="MobiDB-lite"/>
    </source>
</evidence>
<proteinExistence type="predicted"/>
<dbReference type="OrthoDB" id="10607149at2759"/>
<dbReference type="AlphaFoldDB" id="A0A0V1GXZ6"/>
<comment type="caution">
    <text evidence="2">The sequence shown here is derived from an EMBL/GenBank/DDBJ whole genome shotgun (WGS) entry which is preliminary data.</text>
</comment>
<protein>
    <submittedName>
        <fullName evidence="2">Uncharacterized protein</fullName>
    </submittedName>
</protein>
<feature type="region of interest" description="Disordered" evidence="1">
    <location>
        <begin position="34"/>
        <end position="71"/>
    </location>
</feature>
<accession>A0A0V1GXZ6</accession>
<evidence type="ECO:0000313" key="2">
    <source>
        <dbReference type="EMBL" id="KRZ03014.1"/>
    </source>
</evidence>
<name>A0A0V1GXZ6_9BILA</name>
<dbReference type="EMBL" id="JYDP01000208">
    <property type="protein sequence ID" value="KRZ03014.1"/>
    <property type="molecule type" value="Genomic_DNA"/>
</dbReference>
<dbReference type="Proteomes" id="UP000055024">
    <property type="component" value="Unassembled WGS sequence"/>
</dbReference>
<organism evidence="2 3">
    <name type="scientific">Trichinella zimbabwensis</name>
    <dbReference type="NCBI Taxonomy" id="268475"/>
    <lineage>
        <taxon>Eukaryota</taxon>
        <taxon>Metazoa</taxon>
        <taxon>Ecdysozoa</taxon>
        <taxon>Nematoda</taxon>
        <taxon>Enoplea</taxon>
        <taxon>Dorylaimia</taxon>
        <taxon>Trichinellida</taxon>
        <taxon>Trichinellidae</taxon>
        <taxon>Trichinella</taxon>
    </lineage>
</organism>
<gene>
    <name evidence="2" type="ORF">T11_9391</name>
</gene>
<evidence type="ECO:0000313" key="3">
    <source>
        <dbReference type="Proteomes" id="UP000055024"/>
    </source>
</evidence>
<reference evidence="2 3" key="1">
    <citation type="submission" date="2015-01" db="EMBL/GenBank/DDBJ databases">
        <title>Evolution of Trichinella species and genotypes.</title>
        <authorList>
            <person name="Korhonen P.K."/>
            <person name="Edoardo P."/>
            <person name="Giuseppe L.R."/>
            <person name="Gasser R.B."/>
        </authorList>
    </citation>
    <scope>NUCLEOTIDE SEQUENCE [LARGE SCALE GENOMIC DNA]</scope>
    <source>
        <strain evidence="2">ISS1029</strain>
    </source>
</reference>
<sequence>MYGDGRRPSNWSDFFHKSVTTRAFFDVCCIGTSSVSTSSSASNSPAGSSSSSGSSGTYSVLLTPSPESPAVGGRTMSLTGCLELDTASRASSIVVSLIAHLPSKLSSFTDIEDGVAALVEGVRRSKKIICGSLEKQQLMSSLRVHQTSAFLLRSVLSVTS</sequence>
<keyword evidence="3" id="KW-1185">Reference proteome</keyword>
<feature type="compositionally biased region" description="Low complexity" evidence="1">
    <location>
        <begin position="34"/>
        <end position="59"/>
    </location>
</feature>